<accession>A0A1F8BLQ0</accession>
<gene>
    <name evidence="1" type="ORF">A2893_05050</name>
</gene>
<sequence>MTIESINKSEAYLNNEVILRESPERLREIFERQRVVEKTKNYNIASWKRWRENRLEKYGEDSLVTLFPETSYRLHDIVSEGFEKLEDRGIHTKEELLMFNVDKLRATSSHGMQAVELIKAMHDYALAEFHLKWSV</sequence>
<dbReference type="AlphaFoldDB" id="A0A1F8BLQ0"/>
<name>A0A1F8BLQ0_9BACT</name>
<dbReference type="Proteomes" id="UP000176725">
    <property type="component" value="Unassembled WGS sequence"/>
</dbReference>
<evidence type="ECO:0000313" key="2">
    <source>
        <dbReference type="Proteomes" id="UP000176725"/>
    </source>
</evidence>
<evidence type="ECO:0000313" key="1">
    <source>
        <dbReference type="EMBL" id="OGM64994.1"/>
    </source>
</evidence>
<reference evidence="1 2" key="1">
    <citation type="journal article" date="2016" name="Nat. Commun.">
        <title>Thousands of microbial genomes shed light on interconnected biogeochemical processes in an aquifer system.</title>
        <authorList>
            <person name="Anantharaman K."/>
            <person name="Brown C.T."/>
            <person name="Hug L.A."/>
            <person name="Sharon I."/>
            <person name="Castelle C.J."/>
            <person name="Probst A.J."/>
            <person name="Thomas B.C."/>
            <person name="Singh A."/>
            <person name="Wilkins M.J."/>
            <person name="Karaoz U."/>
            <person name="Brodie E.L."/>
            <person name="Williams K.H."/>
            <person name="Hubbard S.S."/>
            <person name="Banfield J.F."/>
        </authorList>
    </citation>
    <scope>NUCLEOTIDE SEQUENCE [LARGE SCALE GENOMIC DNA]</scope>
</reference>
<comment type="caution">
    <text evidence="1">The sequence shown here is derived from an EMBL/GenBank/DDBJ whole genome shotgun (WGS) entry which is preliminary data.</text>
</comment>
<organism evidence="1 2">
    <name type="scientific">Candidatus Woesebacteria bacterium RIFCSPLOWO2_01_FULL_39_25</name>
    <dbReference type="NCBI Taxonomy" id="1802521"/>
    <lineage>
        <taxon>Bacteria</taxon>
        <taxon>Candidatus Woeseibacteriota</taxon>
    </lineage>
</organism>
<dbReference type="EMBL" id="MGHH01000007">
    <property type="protein sequence ID" value="OGM64994.1"/>
    <property type="molecule type" value="Genomic_DNA"/>
</dbReference>
<proteinExistence type="predicted"/>
<protein>
    <submittedName>
        <fullName evidence="1">Uncharacterized protein</fullName>
    </submittedName>
</protein>